<evidence type="ECO:0000256" key="17">
    <source>
        <dbReference type="SAM" id="MobiDB-lite"/>
    </source>
</evidence>
<feature type="active site" description="Proton acceptor" evidence="13">
    <location>
        <position position="554"/>
    </location>
</feature>
<dbReference type="InterPro" id="IPR016156">
    <property type="entry name" value="FAD/NAD-linked_Rdtase_dimer_sf"/>
</dbReference>
<evidence type="ECO:0000256" key="8">
    <source>
        <dbReference type="ARBA" id="ARBA00023002"/>
    </source>
</evidence>
<keyword evidence="5" id="KW-0963">Cytoplasm</keyword>
<dbReference type="InterPro" id="IPR001100">
    <property type="entry name" value="Pyr_nuc-diS_OxRdtase"/>
</dbReference>
<dbReference type="SUPFAM" id="SSF55424">
    <property type="entry name" value="FAD/NAD-linked reductases, dimerisation (C-terminal) domain"/>
    <property type="match status" value="1"/>
</dbReference>
<dbReference type="PROSITE" id="PS50968">
    <property type="entry name" value="BIOTINYL_LIPOYL"/>
    <property type="match status" value="1"/>
</dbReference>
<feature type="binding site" evidence="14">
    <location>
        <position position="168"/>
    </location>
    <ligand>
        <name>FAD</name>
        <dbReference type="ChEBI" id="CHEBI:57692"/>
    </ligand>
</feature>
<keyword evidence="11 16" id="KW-0676">Redox-active center</keyword>
<dbReference type="InterPro" id="IPR012999">
    <property type="entry name" value="Pyr_OxRdtase_I_AS"/>
</dbReference>
<dbReference type="RefSeq" id="WP_073270504.1">
    <property type="nucleotide sequence ID" value="NZ_FQTU01000008.1"/>
</dbReference>
<keyword evidence="14" id="KW-0547">Nucleotide-binding</keyword>
<comment type="subcellular location">
    <subcellularLocation>
        <location evidence="1">Cytoplasm</location>
    </subcellularLocation>
</comment>
<feature type="region of interest" description="Disordered" evidence="17">
    <location>
        <begin position="81"/>
        <end position="119"/>
    </location>
</feature>
<dbReference type="PRINTS" id="PR00368">
    <property type="entry name" value="FADPNR"/>
</dbReference>
<evidence type="ECO:0000256" key="10">
    <source>
        <dbReference type="ARBA" id="ARBA00023157"/>
    </source>
</evidence>
<feature type="compositionally biased region" description="Basic and acidic residues" evidence="17">
    <location>
        <begin position="92"/>
        <end position="119"/>
    </location>
</feature>
<dbReference type="InterPro" id="IPR011053">
    <property type="entry name" value="Single_hybrid_motif"/>
</dbReference>
<evidence type="ECO:0000256" key="1">
    <source>
        <dbReference type="ARBA" id="ARBA00004496"/>
    </source>
</evidence>
<dbReference type="Gene3D" id="3.30.390.30">
    <property type="match status" value="1"/>
</dbReference>
<evidence type="ECO:0000256" key="11">
    <source>
        <dbReference type="ARBA" id="ARBA00023284"/>
    </source>
</evidence>
<dbReference type="GO" id="GO:0006103">
    <property type="term" value="P:2-oxoglutarate metabolic process"/>
    <property type="evidence" value="ECO:0007669"/>
    <property type="project" value="TreeGrafter"/>
</dbReference>
<evidence type="ECO:0000256" key="7">
    <source>
        <dbReference type="ARBA" id="ARBA00022827"/>
    </source>
</evidence>
<dbReference type="PROSITE" id="PS00076">
    <property type="entry name" value="PYRIDINE_REDOX_1"/>
    <property type="match status" value="1"/>
</dbReference>
<dbReference type="FunFam" id="3.30.390.30:FF:000001">
    <property type="entry name" value="Dihydrolipoyl dehydrogenase"/>
    <property type="match status" value="1"/>
</dbReference>
<comment type="catalytic activity">
    <reaction evidence="12 16">
        <text>N(6)-[(R)-dihydrolipoyl]-L-lysyl-[protein] + NAD(+) = N(6)-[(R)-lipoyl]-L-lysyl-[protein] + NADH + H(+)</text>
        <dbReference type="Rhea" id="RHEA:15045"/>
        <dbReference type="Rhea" id="RHEA-COMP:10474"/>
        <dbReference type="Rhea" id="RHEA-COMP:10475"/>
        <dbReference type="ChEBI" id="CHEBI:15378"/>
        <dbReference type="ChEBI" id="CHEBI:57540"/>
        <dbReference type="ChEBI" id="CHEBI:57945"/>
        <dbReference type="ChEBI" id="CHEBI:83099"/>
        <dbReference type="ChEBI" id="CHEBI:83100"/>
        <dbReference type="EC" id="1.8.1.4"/>
    </reaction>
</comment>
<dbReference type="GO" id="GO:0050660">
    <property type="term" value="F:flavin adenine dinucleotide binding"/>
    <property type="evidence" value="ECO:0007669"/>
    <property type="project" value="InterPro"/>
</dbReference>
<protein>
    <recommendedName>
        <fullName evidence="4 16">Dihydrolipoyl dehydrogenase</fullName>
        <ecNumber evidence="3 16">1.8.1.4</ecNumber>
    </recommendedName>
</protein>
<dbReference type="GO" id="GO:0004148">
    <property type="term" value="F:dihydrolipoyl dehydrogenase (NADH) activity"/>
    <property type="evidence" value="ECO:0007669"/>
    <property type="project" value="UniProtKB-EC"/>
</dbReference>
<evidence type="ECO:0000313" key="19">
    <source>
        <dbReference type="EMBL" id="SHE87754.1"/>
    </source>
</evidence>
<feature type="binding site" evidence="14">
    <location>
        <begin position="260"/>
        <end position="262"/>
    </location>
    <ligand>
        <name>FAD</name>
        <dbReference type="ChEBI" id="CHEBI:57692"/>
    </ligand>
</feature>
<feature type="binding site" evidence="14">
    <location>
        <position position="320"/>
    </location>
    <ligand>
        <name>NAD(+)</name>
        <dbReference type="ChEBI" id="CHEBI:57540"/>
    </ligand>
</feature>
<dbReference type="Pfam" id="PF07992">
    <property type="entry name" value="Pyr_redox_2"/>
    <property type="match status" value="1"/>
</dbReference>
<evidence type="ECO:0000256" key="2">
    <source>
        <dbReference type="ARBA" id="ARBA00007532"/>
    </source>
</evidence>
<gene>
    <name evidence="19" type="ORF">SAMN02746064_01402</name>
</gene>
<feature type="binding site" evidence="14">
    <location>
        <position position="386"/>
    </location>
    <ligand>
        <name>NAD(+)</name>
        <dbReference type="ChEBI" id="CHEBI:57540"/>
    </ligand>
</feature>
<dbReference type="PIRSF" id="PIRSF000350">
    <property type="entry name" value="Mercury_reductase_MerA"/>
    <property type="match status" value="1"/>
</dbReference>
<reference evidence="19 20" key="1">
    <citation type="submission" date="2016-11" db="EMBL/GenBank/DDBJ databases">
        <authorList>
            <person name="Jaros S."/>
            <person name="Januszkiewicz K."/>
            <person name="Wedrychowicz H."/>
        </authorList>
    </citation>
    <scope>NUCLEOTIDE SEQUENCE [LARGE SCALE GENOMIC DNA]</scope>
    <source>
        <strain evidence="19 20">DSM 14828</strain>
    </source>
</reference>
<evidence type="ECO:0000256" key="12">
    <source>
        <dbReference type="ARBA" id="ARBA00049187"/>
    </source>
</evidence>
<evidence type="ECO:0000256" key="9">
    <source>
        <dbReference type="ARBA" id="ARBA00023027"/>
    </source>
</evidence>
<keyword evidence="7 14" id="KW-0274">FAD</keyword>
<evidence type="ECO:0000256" key="5">
    <source>
        <dbReference type="ARBA" id="ARBA00022490"/>
    </source>
</evidence>
<evidence type="ECO:0000256" key="4">
    <source>
        <dbReference type="ARBA" id="ARBA00016961"/>
    </source>
</evidence>
<evidence type="ECO:0000256" key="13">
    <source>
        <dbReference type="PIRSR" id="PIRSR000350-2"/>
    </source>
</evidence>
<comment type="miscellaneous">
    <text evidence="16">The active site is a redox-active disulfide bond.</text>
</comment>
<dbReference type="Proteomes" id="UP000184251">
    <property type="component" value="Unassembled WGS sequence"/>
</dbReference>
<sequence length="578" mass="61569">MANEIIMPKAGMDMEEGTIVKWLVSEGDKVDTGDPILEILTDKVNMEVEAETPGTILKIVAKEGDVLPVFTVIGYIGKEGEQPPEGVAPEAPAKEEKPAEEAKAAPVKEEPSKQAQKQEDEYDVVVLGAGPGGYVAAIRAAQLGAKTAIVEAQYFGGTCLNVGCIPTKTLVKNAEILHQIEHAGSKGIIVGKPEIDMKKVKQNKDSVVKKLTGGIGALLKSNGITIIDGVGSAGNDDTVKIVEGKDKGKTVKYDKLIIATGSLPLVPPIPGLDLPGIMTSTEILDLEEIPKELVVIGGGVIGCEFATIYNSFGTKVTIVEMMPKLIPNMDAEVSAELEKQLKKAGIKVMTDSKVEKVETAPEGFSVTVSGKDETSIKAEKVLVSIGRKANMKGLEDLDIKKDRTIAVDDYLRTSKENVYAVGDITGKIQLAHWASAQGMKAAENAMGASKKMDCRFVPSCIYTIPEIGSVGLTEEEARQKYDVAIGRFPMMVSGKAIAMGETEGFVKIITDKKYGEILGVHIVGPNATELVAEVTAVMKLEGTIEELGDIIHPHPTISESIMEAAHAVHGECIHLPKK</sequence>
<evidence type="ECO:0000313" key="20">
    <source>
        <dbReference type="Proteomes" id="UP000184251"/>
    </source>
</evidence>
<evidence type="ECO:0000256" key="6">
    <source>
        <dbReference type="ARBA" id="ARBA00022630"/>
    </source>
</evidence>
<organism evidence="19 20">
    <name type="scientific">Alkalibacter saccharofermentans DSM 14828</name>
    <dbReference type="NCBI Taxonomy" id="1120975"/>
    <lineage>
        <taxon>Bacteria</taxon>
        <taxon>Bacillati</taxon>
        <taxon>Bacillota</taxon>
        <taxon>Clostridia</taxon>
        <taxon>Eubacteriales</taxon>
        <taxon>Eubacteriaceae</taxon>
        <taxon>Alkalibacter</taxon>
    </lineage>
</organism>
<dbReference type="SUPFAM" id="SSF51905">
    <property type="entry name" value="FAD/NAD(P)-binding domain"/>
    <property type="match status" value="1"/>
</dbReference>
<dbReference type="CDD" id="cd06849">
    <property type="entry name" value="lipoyl_domain"/>
    <property type="match status" value="1"/>
</dbReference>
<dbReference type="EMBL" id="FQTU01000008">
    <property type="protein sequence ID" value="SHE87754.1"/>
    <property type="molecule type" value="Genomic_DNA"/>
</dbReference>
<dbReference type="InterPro" id="IPR006258">
    <property type="entry name" value="Lipoamide_DH"/>
</dbReference>
<dbReference type="OrthoDB" id="9807946at2"/>
<dbReference type="InterPro" id="IPR000089">
    <property type="entry name" value="Biotin_lipoyl"/>
</dbReference>
<evidence type="ECO:0000256" key="14">
    <source>
        <dbReference type="PIRSR" id="PIRSR000350-3"/>
    </source>
</evidence>
<dbReference type="Pfam" id="PF00364">
    <property type="entry name" value="Biotin_lipoyl"/>
    <property type="match status" value="1"/>
</dbReference>
<dbReference type="InterPro" id="IPR050151">
    <property type="entry name" value="Class-I_Pyr_Nuc-Dis_Oxidored"/>
</dbReference>
<keyword evidence="6 16" id="KW-0285">Flavoprotein</keyword>
<feature type="disulfide bond" description="Redox-active" evidence="15">
    <location>
        <begin position="159"/>
        <end position="164"/>
    </location>
</feature>
<keyword evidence="9 14" id="KW-0520">NAD</keyword>
<dbReference type="NCBIfam" id="TIGR01350">
    <property type="entry name" value="lipoamide_DH"/>
    <property type="match status" value="1"/>
</dbReference>
<dbReference type="InterPro" id="IPR023753">
    <property type="entry name" value="FAD/NAD-binding_dom"/>
</dbReference>
<proteinExistence type="inferred from homology"/>
<evidence type="ECO:0000259" key="18">
    <source>
        <dbReference type="PROSITE" id="PS50968"/>
    </source>
</evidence>
<dbReference type="Gene3D" id="3.50.50.60">
    <property type="entry name" value="FAD/NAD(P)-binding domain"/>
    <property type="match status" value="2"/>
</dbReference>
<dbReference type="PANTHER" id="PTHR22912">
    <property type="entry name" value="DISULFIDE OXIDOREDUCTASE"/>
    <property type="match status" value="1"/>
</dbReference>
<name>A0A1M4X2N1_9FIRM</name>
<dbReference type="Pfam" id="PF02852">
    <property type="entry name" value="Pyr_redox_dim"/>
    <property type="match status" value="1"/>
</dbReference>
<keyword evidence="10" id="KW-1015">Disulfide bond</keyword>
<feature type="binding site" evidence="14">
    <location>
        <position position="231"/>
    </location>
    <ligand>
        <name>FAD</name>
        <dbReference type="ChEBI" id="CHEBI:57692"/>
    </ligand>
</feature>
<dbReference type="EC" id="1.8.1.4" evidence="3 16"/>
<keyword evidence="20" id="KW-1185">Reference proteome</keyword>
<feature type="binding site" evidence="14">
    <location>
        <begin position="297"/>
        <end position="304"/>
    </location>
    <ligand>
        <name>NAD(+)</name>
        <dbReference type="ChEBI" id="CHEBI:57540"/>
    </ligand>
</feature>
<evidence type="ECO:0000256" key="16">
    <source>
        <dbReference type="RuleBase" id="RU003692"/>
    </source>
</evidence>
<dbReference type="Gene3D" id="2.40.50.100">
    <property type="match status" value="1"/>
</dbReference>
<evidence type="ECO:0000256" key="3">
    <source>
        <dbReference type="ARBA" id="ARBA00012608"/>
    </source>
</evidence>
<feature type="domain" description="Lipoyl-binding" evidence="18">
    <location>
        <begin position="2"/>
        <end position="77"/>
    </location>
</feature>
<accession>A0A1M4X2N1</accession>
<comment type="cofactor">
    <cofactor evidence="14 16">
        <name>FAD</name>
        <dbReference type="ChEBI" id="CHEBI:57692"/>
    </cofactor>
    <text evidence="14 16">Binds 1 FAD per subunit.</text>
</comment>
<dbReference type="PRINTS" id="PR00411">
    <property type="entry name" value="PNDRDTASEI"/>
</dbReference>
<dbReference type="SUPFAM" id="SSF51230">
    <property type="entry name" value="Single hybrid motif"/>
    <property type="match status" value="1"/>
</dbReference>
<dbReference type="InterPro" id="IPR004099">
    <property type="entry name" value="Pyr_nucl-diS_OxRdtase_dimer"/>
</dbReference>
<feature type="binding site" evidence="14">
    <location>
        <position position="423"/>
    </location>
    <ligand>
        <name>FAD</name>
        <dbReference type="ChEBI" id="CHEBI:57692"/>
    </ligand>
</feature>
<dbReference type="STRING" id="1120975.SAMN02746064_01402"/>
<dbReference type="AlphaFoldDB" id="A0A1M4X2N1"/>
<comment type="similarity">
    <text evidence="2 16">Belongs to the class-I pyridine nucleotide-disulfide oxidoreductase family.</text>
</comment>
<evidence type="ECO:0000256" key="15">
    <source>
        <dbReference type="PIRSR" id="PIRSR000350-4"/>
    </source>
</evidence>
<dbReference type="GO" id="GO:0005737">
    <property type="term" value="C:cytoplasm"/>
    <property type="evidence" value="ECO:0007669"/>
    <property type="project" value="UniProtKB-SubCell"/>
</dbReference>
<dbReference type="InterPro" id="IPR036188">
    <property type="entry name" value="FAD/NAD-bd_sf"/>
</dbReference>
<dbReference type="PANTHER" id="PTHR22912:SF217">
    <property type="entry name" value="DIHYDROLIPOYL DEHYDROGENASE"/>
    <property type="match status" value="1"/>
</dbReference>
<keyword evidence="8 16" id="KW-0560">Oxidoreductase</keyword>